<protein>
    <submittedName>
        <fullName evidence="2">Uncharacterized protein</fullName>
    </submittedName>
</protein>
<keyword evidence="1" id="KW-1133">Transmembrane helix</keyword>
<dbReference type="Proteomes" id="UP000485621">
    <property type="component" value="Unassembled WGS sequence"/>
</dbReference>
<proteinExistence type="predicted"/>
<reference evidence="2" key="1">
    <citation type="submission" date="2017-02" db="EMBL/GenBank/DDBJ databases">
        <title>Delving into the versatile metabolic prowess of the omnipresent phylum Bacteroidetes.</title>
        <authorList>
            <person name="Nobu M.K."/>
            <person name="Mei R."/>
            <person name="Narihiro T."/>
            <person name="Kuroda K."/>
            <person name="Liu W.-T."/>
        </authorList>
    </citation>
    <scope>NUCLEOTIDE SEQUENCE</scope>
    <source>
        <strain evidence="2">ADurb.Bin160</strain>
    </source>
</reference>
<keyword evidence="1" id="KW-0472">Membrane</keyword>
<sequence length="61" mass="7502">MKLKEYFKIQQEYKIDENNKFFIYEKIISQKNKKNLRNIKIFDFLSVKSFAYGFVMIILLV</sequence>
<accession>A0A1V5ZLA7</accession>
<dbReference type="EMBL" id="MWDB01000027">
    <property type="protein sequence ID" value="OQB40963.1"/>
    <property type="molecule type" value="Genomic_DNA"/>
</dbReference>
<keyword evidence="1" id="KW-0812">Transmembrane</keyword>
<dbReference type="AlphaFoldDB" id="A0A1V5ZLA7"/>
<feature type="transmembrane region" description="Helical" evidence="1">
    <location>
        <begin position="41"/>
        <end position="60"/>
    </location>
</feature>
<evidence type="ECO:0000256" key="1">
    <source>
        <dbReference type="SAM" id="Phobius"/>
    </source>
</evidence>
<gene>
    <name evidence="2" type="ORF">BWY04_01120</name>
</gene>
<evidence type="ECO:0000313" key="2">
    <source>
        <dbReference type="EMBL" id="OQB40963.1"/>
    </source>
</evidence>
<organism evidence="2">
    <name type="scientific">candidate division CPR1 bacterium ADurb.Bin160</name>
    <dbReference type="NCBI Taxonomy" id="1852826"/>
    <lineage>
        <taxon>Bacteria</taxon>
        <taxon>candidate division CPR1</taxon>
    </lineage>
</organism>
<comment type="caution">
    <text evidence="2">The sequence shown here is derived from an EMBL/GenBank/DDBJ whole genome shotgun (WGS) entry which is preliminary data.</text>
</comment>
<name>A0A1V5ZLA7_9BACT</name>